<protein>
    <submittedName>
        <fullName evidence="1">Uncharacterized protein</fullName>
    </submittedName>
</protein>
<reference evidence="2" key="2">
    <citation type="journal article" date="2008" name="Nucleic Acids Res.">
        <title>The rice annotation project database (RAP-DB): 2008 update.</title>
        <authorList>
            <consortium name="The rice annotation project (RAP)"/>
        </authorList>
    </citation>
    <scope>GENOME REANNOTATION</scope>
    <source>
        <strain evidence="2">cv. Nipponbare</strain>
    </source>
</reference>
<proteinExistence type="predicted"/>
<dbReference type="AlphaFoldDB" id="Q6YUM8"/>
<dbReference type="EMBL" id="AP005860">
    <property type="protein sequence ID" value="BAD16497.1"/>
    <property type="molecule type" value="Genomic_DNA"/>
</dbReference>
<dbReference type="Proteomes" id="UP000000763">
    <property type="component" value="Chromosome 9"/>
</dbReference>
<name>Q6YUM8_ORYSJ</name>
<accession>Q6YUM8</accession>
<gene>
    <name evidence="1" type="primary">OJ1134_E08.19</name>
</gene>
<organism evidence="1 2">
    <name type="scientific">Oryza sativa subsp. japonica</name>
    <name type="common">Rice</name>
    <dbReference type="NCBI Taxonomy" id="39947"/>
    <lineage>
        <taxon>Eukaryota</taxon>
        <taxon>Viridiplantae</taxon>
        <taxon>Streptophyta</taxon>
        <taxon>Embryophyta</taxon>
        <taxon>Tracheophyta</taxon>
        <taxon>Spermatophyta</taxon>
        <taxon>Magnoliopsida</taxon>
        <taxon>Liliopsida</taxon>
        <taxon>Poales</taxon>
        <taxon>Poaceae</taxon>
        <taxon>BOP clade</taxon>
        <taxon>Oryzoideae</taxon>
        <taxon>Oryzeae</taxon>
        <taxon>Oryzinae</taxon>
        <taxon>Oryza</taxon>
        <taxon>Oryza sativa</taxon>
    </lineage>
</organism>
<evidence type="ECO:0000313" key="2">
    <source>
        <dbReference type="Proteomes" id="UP000000763"/>
    </source>
</evidence>
<sequence length="78" mass="8589">MIIEEDALGLLTGRAMATLLLPYAGASCQQSMRRARRAVPGSRHVFAPIYSQVTWLLWCIGGREIWGGGSSSTFEYLL</sequence>
<reference evidence="2" key="1">
    <citation type="journal article" date="2005" name="Nature">
        <title>The map-based sequence of the rice genome.</title>
        <authorList>
            <consortium name="International rice genome sequencing project (IRGSP)"/>
            <person name="Matsumoto T."/>
            <person name="Wu J."/>
            <person name="Kanamori H."/>
            <person name="Katayose Y."/>
            <person name="Fujisawa M."/>
            <person name="Namiki N."/>
            <person name="Mizuno H."/>
            <person name="Yamamoto K."/>
            <person name="Antonio B.A."/>
            <person name="Baba T."/>
            <person name="Sakata K."/>
            <person name="Nagamura Y."/>
            <person name="Aoki H."/>
            <person name="Arikawa K."/>
            <person name="Arita K."/>
            <person name="Bito T."/>
            <person name="Chiden Y."/>
            <person name="Fujitsuka N."/>
            <person name="Fukunaka R."/>
            <person name="Hamada M."/>
            <person name="Harada C."/>
            <person name="Hayashi A."/>
            <person name="Hijishita S."/>
            <person name="Honda M."/>
            <person name="Hosokawa S."/>
            <person name="Ichikawa Y."/>
            <person name="Idonuma A."/>
            <person name="Iijima M."/>
            <person name="Ikeda M."/>
            <person name="Ikeno M."/>
            <person name="Ito K."/>
            <person name="Ito S."/>
            <person name="Ito T."/>
            <person name="Ito Y."/>
            <person name="Ito Y."/>
            <person name="Iwabuchi A."/>
            <person name="Kamiya K."/>
            <person name="Karasawa W."/>
            <person name="Kurita K."/>
            <person name="Katagiri S."/>
            <person name="Kikuta A."/>
            <person name="Kobayashi H."/>
            <person name="Kobayashi N."/>
            <person name="Machita K."/>
            <person name="Maehara T."/>
            <person name="Masukawa M."/>
            <person name="Mizubayashi T."/>
            <person name="Mukai Y."/>
            <person name="Nagasaki H."/>
            <person name="Nagata Y."/>
            <person name="Naito S."/>
            <person name="Nakashima M."/>
            <person name="Nakama Y."/>
            <person name="Nakamichi Y."/>
            <person name="Nakamura M."/>
            <person name="Meguro A."/>
            <person name="Negishi M."/>
            <person name="Ohta I."/>
            <person name="Ohta T."/>
            <person name="Okamoto M."/>
            <person name="Ono N."/>
            <person name="Saji S."/>
            <person name="Sakaguchi M."/>
            <person name="Sakai K."/>
            <person name="Shibata M."/>
            <person name="Shimokawa T."/>
            <person name="Song J."/>
            <person name="Takazaki Y."/>
            <person name="Terasawa K."/>
            <person name="Tsugane M."/>
            <person name="Tsuji K."/>
            <person name="Ueda S."/>
            <person name="Waki K."/>
            <person name="Yamagata H."/>
            <person name="Yamamoto M."/>
            <person name="Yamamoto S."/>
            <person name="Yamane H."/>
            <person name="Yoshiki S."/>
            <person name="Yoshihara R."/>
            <person name="Yukawa K."/>
            <person name="Zhong H."/>
            <person name="Yano M."/>
            <person name="Yuan Q."/>
            <person name="Ouyang S."/>
            <person name="Liu J."/>
            <person name="Jones K.M."/>
            <person name="Gansberger K."/>
            <person name="Moffat K."/>
            <person name="Hill J."/>
            <person name="Bera J."/>
            <person name="Fadrosh D."/>
            <person name="Jin S."/>
            <person name="Johri S."/>
            <person name="Kim M."/>
            <person name="Overton L."/>
            <person name="Reardon M."/>
            <person name="Tsitrin T."/>
            <person name="Vuong H."/>
            <person name="Weaver B."/>
            <person name="Ciecko A."/>
            <person name="Tallon L."/>
            <person name="Jackson J."/>
            <person name="Pai G."/>
            <person name="Aken S.V."/>
            <person name="Utterback T."/>
            <person name="Reidmuller S."/>
            <person name="Feldblyum T."/>
            <person name="Hsiao J."/>
            <person name="Zismann V."/>
            <person name="Iobst S."/>
            <person name="de Vazeille A.R."/>
            <person name="Buell C.R."/>
            <person name="Ying K."/>
            <person name="Li Y."/>
            <person name="Lu T."/>
            <person name="Huang Y."/>
            <person name="Zhao Q."/>
            <person name="Feng Q."/>
            <person name="Zhang L."/>
            <person name="Zhu J."/>
            <person name="Weng Q."/>
            <person name="Mu J."/>
            <person name="Lu Y."/>
            <person name="Fan D."/>
            <person name="Liu Y."/>
            <person name="Guan J."/>
            <person name="Zhang Y."/>
            <person name="Yu S."/>
            <person name="Liu X."/>
            <person name="Zhang Y."/>
            <person name="Hong G."/>
            <person name="Han B."/>
            <person name="Choisne N."/>
            <person name="Demange N."/>
            <person name="Orjeda G."/>
            <person name="Samain S."/>
            <person name="Cattolico L."/>
            <person name="Pelletier E."/>
            <person name="Couloux A."/>
            <person name="Segurens B."/>
            <person name="Wincker P."/>
            <person name="D'Hont A."/>
            <person name="Scarpelli C."/>
            <person name="Weissenbach J."/>
            <person name="Salanoubat M."/>
            <person name="Quetier F."/>
            <person name="Yu Y."/>
            <person name="Kim H.R."/>
            <person name="Rambo T."/>
            <person name="Currie J."/>
            <person name="Collura K."/>
            <person name="Luo M."/>
            <person name="Yang T."/>
            <person name="Ammiraju J.S.S."/>
            <person name="Engler F."/>
            <person name="Soderlund C."/>
            <person name="Wing R.A."/>
            <person name="Palmer L.E."/>
            <person name="de la Bastide M."/>
            <person name="Spiegel L."/>
            <person name="Nascimento L."/>
            <person name="Zutavern T."/>
            <person name="O'Shaughnessy A."/>
            <person name="Dike S."/>
            <person name="Dedhia N."/>
            <person name="Preston R."/>
            <person name="Balija V."/>
            <person name="McCombie W.R."/>
            <person name="Chow T."/>
            <person name="Chen H."/>
            <person name="Chung M."/>
            <person name="Chen C."/>
            <person name="Shaw J."/>
            <person name="Wu H."/>
            <person name="Hsiao K."/>
            <person name="Chao Y."/>
            <person name="Chu M."/>
            <person name="Cheng C."/>
            <person name="Hour A."/>
            <person name="Lee P."/>
            <person name="Lin S."/>
            <person name="Lin Y."/>
            <person name="Liou J."/>
            <person name="Liu S."/>
            <person name="Hsing Y."/>
            <person name="Raghuvanshi S."/>
            <person name="Mohanty A."/>
            <person name="Bharti A.K."/>
            <person name="Gaur A."/>
            <person name="Gupta V."/>
            <person name="Kumar D."/>
            <person name="Ravi V."/>
            <person name="Vij S."/>
            <person name="Kapur A."/>
            <person name="Khurana P."/>
            <person name="Khurana P."/>
            <person name="Khurana J.P."/>
            <person name="Tyagi A.K."/>
            <person name="Gaikwad K."/>
            <person name="Singh A."/>
            <person name="Dalal V."/>
            <person name="Srivastava S."/>
            <person name="Dixit A."/>
            <person name="Pal A.K."/>
            <person name="Ghazi I.A."/>
            <person name="Yadav M."/>
            <person name="Pandit A."/>
            <person name="Bhargava A."/>
            <person name="Sureshbabu K."/>
            <person name="Batra K."/>
            <person name="Sharma T.R."/>
            <person name="Mohapatra T."/>
            <person name="Singh N.K."/>
            <person name="Messing J."/>
            <person name="Nelson A.B."/>
            <person name="Fuks G."/>
            <person name="Kavchok S."/>
            <person name="Keizer G."/>
            <person name="Linton E."/>
            <person name="Llaca V."/>
            <person name="Song R."/>
            <person name="Tanyolac B."/>
            <person name="Young S."/>
            <person name="Ho-Il K."/>
            <person name="Hahn J.H."/>
            <person name="Sangsakoo G."/>
            <person name="Vanavichit A."/>
            <person name="de Mattos Luiz.A.T."/>
            <person name="Zimmer P.D."/>
            <person name="Malone G."/>
            <person name="Dellagostin O."/>
            <person name="de Oliveira A.C."/>
            <person name="Bevan M."/>
            <person name="Bancroft I."/>
            <person name="Minx P."/>
            <person name="Cordum H."/>
            <person name="Wilson R."/>
            <person name="Cheng Z."/>
            <person name="Jin W."/>
            <person name="Jiang J."/>
            <person name="Leong S.A."/>
            <person name="Iwama H."/>
            <person name="Gojobori T."/>
            <person name="Itoh T."/>
            <person name="Niimura Y."/>
            <person name="Fujii Y."/>
            <person name="Habara T."/>
            <person name="Sakai H."/>
            <person name="Sato Y."/>
            <person name="Wilson G."/>
            <person name="Kumar K."/>
            <person name="McCouch S."/>
            <person name="Juretic N."/>
            <person name="Hoen D."/>
            <person name="Wright S."/>
            <person name="Bruskiewich R."/>
            <person name="Bureau T."/>
            <person name="Miyao A."/>
            <person name="Hirochika H."/>
            <person name="Nishikawa T."/>
            <person name="Kadowaki K."/>
            <person name="Sugiura M."/>
            <person name="Burr B."/>
            <person name="Sasaki T."/>
        </authorList>
    </citation>
    <scope>NUCLEOTIDE SEQUENCE [LARGE SCALE GENOMIC DNA]</scope>
    <source>
        <strain evidence="2">cv. Nipponbare</strain>
    </source>
</reference>
<evidence type="ECO:0000313" key="1">
    <source>
        <dbReference type="EMBL" id="BAD16497.1"/>
    </source>
</evidence>